<feature type="compositionally biased region" description="Low complexity" evidence="1">
    <location>
        <begin position="105"/>
        <end position="121"/>
    </location>
</feature>
<evidence type="ECO:0000313" key="3">
    <source>
        <dbReference type="Proteomes" id="UP000078343"/>
    </source>
</evidence>
<dbReference type="EMBL" id="LVYI01000005">
    <property type="protein sequence ID" value="OAP59549.1"/>
    <property type="molecule type" value="Genomic_DNA"/>
</dbReference>
<proteinExistence type="predicted"/>
<evidence type="ECO:0000256" key="1">
    <source>
        <dbReference type="SAM" id="MobiDB-lite"/>
    </source>
</evidence>
<dbReference type="GeneID" id="30011015"/>
<feature type="compositionally biased region" description="Polar residues" evidence="1">
    <location>
        <begin position="68"/>
        <end position="96"/>
    </location>
</feature>
<sequence>MASTEAPPRPHDRHGRRRPFTTWMRRLASLKTLHTDSTAESGPSTRRYATLPMTIKSKKGNIAKNNPYPLSSRLSEPHSHSNTTNGHLSFSTHMATSQRSRHSSLSHSQSKHSVSISHDSQTGGNKSRAPTLATQAETALSDAAPSGVGTSATVATKTDGGRDSTFSSPAPSIRSMATTLTTVQSIAAPSQHHNNNNNNNYNNPGGTPMLTHSSTATSNPVYYGGQPATAVPAHLAPHTHPTTYHSAIANNVLTDDASILTLASSSKRRRRNSVDTNASIKALAPASMFGGSRESLPLSVLSGTVIHPTSAATDTASLRGDTAHTTRSNLNAERSSLISASGVTAPALASERNSYIGSKYGGDNASVRSNLLGAGASHGRNDSLSGSIGGYREKEREKEKDKERDRGMEKVGESENENGNIPGMFTAPTSPLADEQRDGLGGTVYTSASALEEATAALEKDQDQDQDKTTTSPPGEK</sequence>
<feature type="compositionally biased region" description="Basic and acidic residues" evidence="1">
    <location>
        <begin position="391"/>
        <end position="413"/>
    </location>
</feature>
<keyword evidence="3" id="KW-1185">Reference proteome</keyword>
<gene>
    <name evidence="2" type="ORF">AYL99_06847</name>
</gene>
<dbReference type="STRING" id="1367422.A0A178ZIC1"/>
<evidence type="ECO:0000313" key="2">
    <source>
        <dbReference type="EMBL" id="OAP59549.1"/>
    </source>
</evidence>
<feature type="compositionally biased region" description="Polar residues" evidence="1">
    <location>
        <begin position="35"/>
        <end position="44"/>
    </location>
</feature>
<feature type="compositionally biased region" description="Low complexity" evidence="1">
    <location>
        <begin position="446"/>
        <end position="457"/>
    </location>
</feature>
<dbReference type="OrthoDB" id="5377012at2759"/>
<feature type="region of interest" description="Disordered" evidence="1">
    <location>
        <begin position="1"/>
        <end position="172"/>
    </location>
</feature>
<protein>
    <recommendedName>
        <fullName evidence="4">Ca2+-modulated nonselective cation channel polycystin</fullName>
    </recommendedName>
</protein>
<accession>A0A178ZIC1</accession>
<name>A0A178ZIC1_9EURO</name>
<comment type="caution">
    <text evidence="2">The sequence shown here is derived from an EMBL/GenBank/DDBJ whole genome shotgun (WGS) entry which is preliminary data.</text>
</comment>
<dbReference type="RefSeq" id="XP_018692916.1">
    <property type="nucleotide sequence ID" value="XM_018838356.1"/>
</dbReference>
<dbReference type="AlphaFoldDB" id="A0A178ZIC1"/>
<reference evidence="2 3" key="1">
    <citation type="submission" date="2016-04" db="EMBL/GenBank/DDBJ databases">
        <title>Draft genome of Fonsecaea erecta CBS 125763.</title>
        <authorList>
            <person name="Weiss V.A."/>
            <person name="Vicente V.A."/>
            <person name="Raittz R.T."/>
            <person name="Moreno L.F."/>
            <person name="De Souza E.M."/>
            <person name="Pedrosa F.O."/>
            <person name="Steffens M.B."/>
            <person name="Faoro H."/>
            <person name="Tadra-Sfeir M.Z."/>
            <person name="Najafzadeh M.J."/>
            <person name="Felipe M.S."/>
            <person name="Teixeira M."/>
            <person name="Sun J."/>
            <person name="Xi L."/>
            <person name="Gomes R."/>
            <person name="De Azevedo C.M."/>
            <person name="Salgado C.G."/>
            <person name="Da Silva M.B."/>
            <person name="Nascimento M.F."/>
            <person name="Queiroz-Telles F."/>
            <person name="Attili D.S."/>
            <person name="Gorbushina A."/>
        </authorList>
    </citation>
    <scope>NUCLEOTIDE SEQUENCE [LARGE SCALE GENOMIC DNA]</scope>
    <source>
        <strain evidence="2 3">CBS 125763</strain>
    </source>
</reference>
<evidence type="ECO:0008006" key="4">
    <source>
        <dbReference type="Google" id="ProtNLM"/>
    </source>
</evidence>
<organism evidence="2 3">
    <name type="scientific">Fonsecaea erecta</name>
    <dbReference type="NCBI Taxonomy" id="1367422"/>
    <lineage>
        <taxon>Eukaryota</taxon>
        <taxon>Fungi</taxon>
        <taxon>Dikarya</taxon>
        <taxon>Ascomycota</taxon>
        <taxon>Pezizomycotina</taxon>
        <taxon>Eurotiomycetes</taxon>
        <taxon>Chaetothyriomycetidae</taxon>
        <taxon>Chaetothyriales</taxon>
        <taxon>Herpotrichiellaceae</taxon>
        <taxon>Fonsecaea</taxon>
    </lineage>
</organism>
<dbReference type="Proteomes" id="UP000078343">
    <property type="component" value="Unassembled WGS sequence"/>
</dbReference>
<feature type="region of interest" description="Disordered" evidence="1">
    <location>
        <begin position="373"/>
        <end position="477"/>
    </location>
</feature>
<feature type="compositionally biased region" description="Basic and acidic residues" evidence="1">
    <location>
        <begin position="458"/>
        <end position="468"/>
    </location>
</feature>